<evidence type="ECO:0000256" key="1">
    <source>
        <dbReference type="SAM" id="MobiDB-lite"/>
    </source>
</evidence>
<evidence type="ECO:0008006" key="4">
    <source>
        <dbReference type="Google" id="ProtNLM"/>
    </source>
</evidence>
<feature type="region of interest" description="Disordered" evidence="1">
    <location>
        <begin position="1"/>
        <end position="27"/>
    </location>
</feature>
<evidence type="ECO:0000313" key="2">
    <source>
        <dbReference type="EMBL" id="GAA4735865.1"/>
    </source>
</evidence>
<dbReference type="Proteomes" id="UP001499882">
    <property type="component" value="Unassembled WGS sequence"/>
</dbReference>
<gene>
    <name evidence="2" type="ORF">GCM10023350_19660</name>
</gene>
<dbReference type="RefSeq" id="WP_345526584.1">
    <property type="nucleotide sequence ID" value="NZ_BAABKN010000012.1"/>
</dbReference>
<keyword evidence="3" id="KW-1185">Reference proteome</keyword>
<proteinExistence type="predicted"/>
<sequence length="66" mass="7369">MAARYCAFHTSGSRSQQTVDSKAAQQAQLGHANEDITLEHYTHKAKVAPDLTDYPEQFRPPRAPKT</sequence>
<comment type="caution">
    <text evidence="2">The sequence shown here is derived from an EMBL/GenBank/DDBJ whole genome shotgun (WGS) entry which is preliminary data.</text>
</comment>
<name>A0ABP8YP65_9ACTN</name>
<feature type="compositionally biased region" description="Polar residues" evidence="1">
    <location>
        <begin position="10"/>
        <end position="27"/>
    </location>
</feature>
<evidence type="ECO:0000313" key="3">
    <source>
        <dbReference type="Proteomes" id="UP001499882"/>
    </source>
</evidence>
<dbReference type="EMBL" id="BAABKN010000012">
    <property type="protein sequence ID" value="GAA4735865.1"/>
    <property type="molecule type" value="Genomic_DNA"/>
</dbReference>
<accession>A0ABP8YP65</accession>
<protein>
    <recommendedName>
        <fullName evidence="4">Integrase</fullName>
    </recommendedName>
</protein>
<reference evidence="3" key="1">
    <citation type="journal article" date="2019" name="Int. J. Syst. Evol. Microbiol.">
        <title>The Global Catalogue of Microorganisms (GCM) 10K type strain sequencing project: providing services to taxonomists for standard genome sequencing and annotation.</title>
        <authorList>
            <consortium name="The Broad Institute Genomics Platform"/>
            <consortium name="The Broad Institute Genome Sequencing Center for Infectious Disease"/>
            <person name="Wu L."/>
            <person name="Ma J."/>
        </authorList>
    </citation>
    <scope>NUCLEOTIDE SEQUENCE [LARGE SCALE GENOMIC DNA]</scope>
    <source>
        <strain evidence="3">JCM 18532</strain>
    </source>
</reference>
<organism evidence="2 3">
    <name type="scientific">Nocardioides endophyticus</name>
    <dbReference type="NCBI Taxonomy" id="1353775"/>
    <lineage>
        <taxon>Bacteria</taxon>
        <taxon>Bacillati</taxon>
        <taxon>Actinomycetota</taxon>
        <taxon>Actinomycetes</taxon>
        <taxon>Propionibacteriales</taxon>
        <taxon>Nocardioidaceae</taxon>
        <taxon>Nocardioides</taxon>
    </lineage>
</organism>